<dbReference type="GO" id="GO:0016757">
    <property type="term" value="F:glycosyltransferase activity"/>
    <property type="evidence" value="ECO:0007669"/>
    <property type="project" value="InterPro"/>
</dbReference>
<organism evidence="2 3">
    <name type="scientific">Mediterraneibacter hominis</name>
    <dbReference type="NCBI Taxonomy" id="2763054"/>
    <lineage>
        <taxon>Bacteria</taxon>
        <taxon>Bacillati</taxon>
        <taxon>Bacillota</taxon>
        <taxon>Clostridia</taxon>
        <taxon>Lachnospirales</taxon>
        <taxon>Lachnospiraceae</taxon>
        <taxon>Mediterraneibacter</taxon>
    </lineage>
</organism>
<dbReference type="AlphaFoldDB" id="A0A923LF24"/>
<protein>
    <submittedName>
        <fullName evidence="2">Glycosyltransferase family 4 protein</fullName>
    </submittedName>
</protein>
<keyword evidence="3" id="KW-1185">Reference proteome</keyword>
<accession>A0A923LF24</accession>
<sequence length="364" mass="43576">MKSLIAVESYPDLQGGINLYYVHARNMAYKEAGIYVTVLNFSAQHDYIIDGIEVITEKTYEKCIEKEKYGKLLIIHACNLKHHYRFVKKYGSKFDNYMFFFHGHEVLRCAKVYPKPYKYIKRNLVLEKAKDIYDIIKLKMWKRFFEENYQKIQFVFVSNWMYDEFLKWTKVNKEYLVDRYHIIYNCIGKEFERITYNTEKEKKYDIISIRNNLDGSKYCVDVICRIAEENPAYKMCLIGKGNYFEHYEKPHNLEVIPRYLKHEEILRYLEQSKCALMPTRTDAQGVMACELATYGIPLITSDIPVCKEVFEGFKNVYFISNDKDRQNFSKIFNYAMTNREIAKNQKYFGKNTTQKEIELIKTLR</sequence>
<dbReference type="Pfam" id="PF00534">
    <property type="entry name" value="Glycos_transf_1"/>
    <property type="match status" value="1"/>
</dbReference>
<reference evidence="2" key="1">
    <citation type="submission" date="2020-08" db="EMBL/GenBank/DDBJ databases">
        <title>Genome public.</title>
        <authorList>
            <person name="Liu C."/>
            <person name="Sun Q."/>
        </authorList>
    </citation>
    <scope>NUCLEOTIDE SEQUENCE</scope>
    <source>
        <strain evidence="2">NSJ-55</strain>
    </source>
</reference>
<evidence type="ECO:0000313" key="2">
    <source>
        <dbReference type="EMBL" id="MBC5687523.1"/>
    </source>
</evidence>
<evidence type="ECO:0000259" key="1">
    <source>
        <dbReference type="Pfam" id="PF00534"/>
    </source>
</evidence>
<comment type="caution">
    <text evidence="2">The sequence shown here is derived from an EMBL/GenBank/DDBJ whole genome shotgun (WGS) entry which is preliminary data.</text>
</comment>
<name>A0A923LF24_9FIRM</name>
<evidence type="ECO:0000313" key="3">
    <source>
        <dbReference type="Proteomes" id="UP000652477"/>
    </source>
</evidence>
<dbReference type="InterPro" id="IPR001296">
    <property type="entry name" value="Glyco_trans_1"/>
</dbReference>
<dbReference type="Proteomes" id="UP000652477">
    <property type="component" value="Unassembled WGS sequence"/>
</dbReference>
<gene>
    <name evidence="2" type="ORF">H8S37_01055</name>
</gene>
<dbReference type="Gene3D" id="3.40.50.2000">
    <property type="entry name" value="Glycogen Phosphorylase B"/>
    <property type="match status" value="1"/>
</dbReference>
<feature type="domain" description="Glycosyl transferase family 1" evidence="1">
    <location>
        <begin position="201"/>
        <end position="351"/>
    </location>
</feature>
<dbReference type="EMBL" id="JACOPF010000001">
    <property type="protein sequence ID" value="MBC5687523.1"/>
    <property type="molecule type" value="Genomic_DNA"/>
</dbReference>
<dbReference type="RefSeq" id="WP_186874210.1">
    <property type="nucleotide sequence ID" value="NZ_JACOPF010000001.1"/>
</dbReference>
<proteinExistence type="predicted"/>
<dbReference type="SUPFAM" id="SSF53756">
    <property type="entry name" value="UDP-Glycosyltransferase/glycogen phosphorylase"/>
    <property type="match status" value="1"/>
</dbReference>